<comment type="caution">
    <text evidence="1">The sequence shown here is derived from an EMBL/GenBank/DDBJ whole genome shotgun (WGS) entry which is preliminary data.</text>
</comment>
<evidence type="ECO:0000313" key="1">
    <source>
        <dbReference type="EMBL" id="MEX0426600.1"/>
    </source>
</evidence>
<gene>
    <name evidence="1" type="ORF">AB3X52_03135</name>
</gene>
<protein>
    <submittedName>
        <fullName evidence="1">Uncharacterized protein</fullName>
    </submittedName>
</protein>
<dbReference type="RefSeq" id="WP_367991324.1">
    <property type="nucleotide sequence ID" value="NZ_JBFPJR010000004.1"/>
</dbReference>
<dbReference type="Proteomes" id="UP001556631">
    <property type="component" value="Unassembled WGS sequence"/>
</dbReference>
<dbReference type="EMBL" id="JBFPJR010000004">
    <property type="protein sequence ID" value="MEX0426600.1"/>
    <property type="molecule type" value="Genomic_DNA"/>
</dbReference>
<dbReference type="InterPro" id="IPR012349">
    <property type="entry name" value="Split_barrel_FMN-bd"/>
</dbReference>
<keyword evidence="2" id="KW-1185">Reference proteome</keyword>
<evidence type="ECO:0000313" key="2">
    <source>
        <dbReference type="Proteomes" id="UP001556631"/>
    </source>
</evidence>
<accession>A0ABV3SVJ0</accession>
<proteinExistence type="predicted"/>
<sequence length="90" mass="10243">MAEPRTRTQRIGLGPTRDVLMLDGRATLTPAAAMTDDELAAYLDKCGGSDPRTWADTVLRVRLDRAQAWREENELRGRVLMRDGRWLEDD</sequence>
<dbReference type="Gene3D" id="2.30.110.10">
    <property type="entry name" value="Electron Transport, Fmn-binding Protein, Chain A"/>
    <property type="match status" value="1"/>
</dbReference>
<organism evidence="1 2">
    <name type="scientific">Nocardioides eburneus</name>
    <dbReference type="NCBI Taxonomy" id="3231482"/>
    <lineage>
        <taxon>Bacteria</taxon>
        <taxon>Bacillati</taxon>
        <taxon>Actinomycetota</taxon>
        <taxon>Actinomycetes</taxon>
        <taxon>Propionibacteriales</taxon>
        <taxon>Nocardioidaceae</taxon>
        <taxon>Nocardioides</taxon>
    </lineage>
</organism>
<reference evidence="1 2" key="1">
    <citation type="submission" date="2024-07" db="EMBL/GenBank/DDBJ databases">
        <authorList>
            <person name="Lee S."/>
            <person name="Kang M."/>
        </authorList>
    </citation>
    <scope>NUCLEOTIDE SEQUENCE [LARGE SCALE GENOMIC DNA]</scope>
    <source>
        <strain evidence="1 2">DS6</strain>
    </source>
</reference>
<name>A0ABV3SVJ0_9ACTN</name>